<name>A0A0A9F9U4_ARUDO</name>
<accession>A0A0A9F9U4</accession>
<dbReference type="EMBL" id="GBRH01189912">
    <property type="protein sequence ID" value="JAE07984.1"/>
    <property type="molecule type" value="Transcribed_RNA"/>
</dbReference>
<sequence>MQAACFDSCIFGFTLIGLGLYPCQWNWMYLSYLPPTDISFSFRYSVHPLVKL</sequence>
<reference evidence="1" key="2">
    <citation type="journal article" date="2015" name="Data Brief">
        <title>Shoot transcriptome of the giant reed, Arundo donax.</title>
        <authorList>
            <person name="Barrero R.A."/>
            <person name="Guerrero F.D."/>
            <person name="Moolhuijzen P."/>
            <person name="Goolsby J.A."/>
            <person name="Tidwell J."/>
            <person name="Bellgard S.E."/>
            <person name="Bellgard M.I."/>
        </authorList>
    </citation>
    <scope>NUCLEOTIDE SEQUENCE</scope>
    <source>
        <tissue evidence="1">Shoot tissue taken approximately 20 cm above the soil surface</tissue>
    </source>
</reference>
<reference evidence="1" key="1">
    <citation type="submission" date="2014-09" db="EMBL/GenBank/DDBJ databases">
        <authorList>
            <person name="Magalhaes I.L.F."/>
            <person name="Oliveira U."/>
            <person name="Santos F.R."/>
            <person name="Vidigal T.H.D.A."/>
            <person name="Brescovit A.D."/>
            <person name="Santos A.J."/>
        </authorList>
    </citation>
    <scope>NUCLEOTIDE SEQUENCE</scope>
    <source>
        <tissue evidence="1">Shoot tissue taken approximately 20 cm above the soil surface</tissue>
    </source>
</reference>
<proteinExistence type="predicted"/>
<organism evidence="1">
    <name type="scientific">Arundo donax</name>
    <name type="common">Giant reed</name>
    <name type="synonym">Donax arundinaceus</name>
    <dbReference type="NCBI Taxonomy" id="35708"/>
    <lineage>
        <taxon>Eukaryota</taxon>
        <taxon>Viridiplantae</taxon>
        <taxon>Streptophyta</taxon>
        <taxon>Embryophyta</taxon>
        <taxon>Tracheophyta</taxon>
        <taxon>Spermatophyta</taxon>
        <taxon>Magnoliopsida</taxon>
        <taxon>Liliopsida</taxon>
        <taxon>Poales</taxon>
        <taxon>Poaceae</taxon>
        <taxon>PACMAD clade</taxon>
        <taxon>Arundinoideae</taxon>
        <taxon>Arundineae</taxon>
        <taxon>Arundo</taxon>
    </lineage>
</organism>
<protein>
    <submittedName>
        <fullName evidence="1">Uncharacterized protein</fullName>
    </submittedName>
</protein>
<dbReference type="AlphaFoldDB" id="A0A0A9F9U4"/>
<evidence type="ECO:0000313" key="1">
    <source>
        <dbReference type="EMBL" id="JAE07984.1"/>
    </source>
</evidence>